<comment type="caution">
    <text evidence="2">The sequence shown here is derived from an EMBL/GenBank/DDBJ whole genome shotgun (WGS) entry which is preliminary data.</text>
</comment>
<evidence type="ECO:0000256" key="1">
    <source>
        <dbReference type="SAM" id="Phobius"/>
    </source>
</evidence>
<name>A0A6P0DUI5_RHILE</name>
<feature type="non-terminal residue" evidence="2">
    <location>
        <position position="1"/>
    </location>
</feature>
<keyword evidence="1" id="KW-1133">Transmembrane helix</keyword>
<reference evidence="2 3" key="1">
    <citation type="submission" date="2020-01" db="EMBL/GenBank/DDBJ databases">
        <title>Rhizobium genotypes associated with high levels of biological nitrogen fixation by grain legumes in a temperate-maritime cropping system.</title>
        <authorList>
            <person name="Maluk M."/>
            <person name="Francesc Ferrando Molina F."/>
            <person name="Lopez Del Egido L."/>
            <person name="Lafos M."/>
            <person name="Langarica-Fuentes A."/>
            <person name="Gebre Yohannes G."/>
            <person name="Young M.W."/>
            <person name="Martin P."/>
            <person name="Gantlett R."/>
            <person name="Kenicer G."/>
            <person name="Hawes C."/>
            <person name="Begg G.S."/>
            <person name="Quilliam R.S."/>
            <person name="Squire G.R."/>
            <person name="Poole P.S."/>
            <person name="Young P.W."/>
            <person name="Iannetta P.M."/>
            <person name="James E.K."/>
        </authorList>
    </citation>
    <scope>NUCLEOTIDE SEQUENCE [LARGE SCALE GENOMIC DNA]</scope>
    <source>
        <strain evidence="2 3">JHI944</strain>
    </source>
</reference>
<protein>
    <submittedName>
        <fullName evidence="2">Mechanosensitive ion channel family protein</fullName>
    </submittedName>
</protein>
<organism evidence="2 3">
    <name type="scientific">Rhizobium leguminosarum</name>
    <dbReference type="NCBI Taxonomy" id="384"/>
    <lineage>
        <taxon>Bacteria</taxon>
        <taxon>Pseudomonadati</taxon>
        <taxon>Pseudomonadota</taxon>
        <taxon>Alphaproteobacteria</taxon>
        <taxon>Hyphomicrobiales</taxon>
        <taxon>Rhizobiaceae</taxon>
        <taxon>Rhizobium/Agrobacterium group</taxon>
        <taxon>Rhizobium</taxon>
    </lineage>
</organism>
<evidence type="ECO:0000313" key="2">
    <source>
        <dbReference type="EMBL" id="NEK55812.1"/>
    </source>
</evidence>
<keyword evidence="1" id="KW-0472">Membrane</keyword>
<proteinExistence type="predicted"/>
<feature type="transmembrane region" description="Helical" evidence="1">
    <location>
        <begin position="6"/>
        <end position="27"/>
    </location>
</feature>
<feature type="transmembrane region" description="Helical" evidence="1">
    <location>
        <begin position="105"/>
        <end position="128"/>
    </location>
</feature>
<dbReference type="AlphaFoldDB" id="A0A6P0DUI5"/>
<evidence type="ECO:0000313" key="3">
    <source>
        <dbReference type="Proteomes" id="UP000471409"/>
    </source>
</evidence>
<accession>A0A6P0DUI5</accession>
<dbReference type="EMBL" id="WXXP01000909">
    <property type="protein sequence ID" value="NEK55812.1"/>
    <property type="molecule type" value="Genomic_DNA"/>
</dbReference>
<dbReference type="Proteomes" id="UP000471409">
    <property type="component" value="Unassembled WGS sequence"/>
</dbReference>
<sequence length="142" mass="15523">YVGLARFVATQLIITGAVVVTMYIGLLSGKAISRQESFGDTFFASFLTRRFKLGPVAIDQAGLLVGLAIYAVALLVGIPLILLMWGFHVQDLQILAYRLFTEVRLGGISISLLGICTGILLFAGVYLLTRWLQRWLDGNVMA</sequence>
<feature type="transmembrane region" description="Helical" evidence="1">
    <location>
        <begin position="61"/>
        <end position="85"/>
    </location>
</feature>
<feature type="non-terminal residue" evidence="2">
    <location>
        <position position="142"/>
    </location>
</feature>
<keyword evidence="1" id="KW-0812">Transmembrane</keyword>
<gene>
    <name evidence="2" type="ORF">GUK36_42040</name>
</gene>